<evidence type="ECO:0000256" key="1">
    <source>
        <dbReference type="SAM" id="MobiDB-lite"/>
    </source>
</evidence>
<proteinExistence type="predicted"/>
<dbReference type="InterPro" id="IPR009060">
    <property type="entry name" value="UBA-like_sf"/>
</dbReference>
<evidence type="ECO:0000259" key="2">
    <source>
        <dbReference type="PROSITE" id="PS50033"/>
    </source>
</evidence>
<dbReference type="SUPFAM" id="SSF52833">
    <property type="entry name" value="Thioredoxin-like"/>
    <property type="match status" value="1"/>
</dbReference>
<dbReference type="Proteomes" id="UP001363622">
    <property type="component" value="Unassembled WGS sequence"/>
</dbReference>
<feature type="region of interest" description="Disordered" evidence="1">
    <location>
        <begin position="397"/>
        <end position="417"/>
    </location>
</feature>
<feature type="domain" description="UBX" evidence="2">
    <location>
        <begin position="438"/>
        <end position="517"/>
    </location>
</feature>
<feature type="compositionally biased region" description="Basic and acidic residues" evidence="1">
    <location>
        <begin position="397"/>
        <end position="406"/>
    </location>
</feature>
<feature type="region of interest" description="Disordered" evidence="1">
    <location>
        <begin position="424"/>
        <end position="443"/>
    </location>
</feature>
<dbReference type="SMART" id="SM00594">
    <property type="entry name" value="UAS"/>
    <property type="match status" value="1"/>
</dbReference>
<evidence type="ECO:0000313" key="4">
    <source>
        <dbReference type="Proteomes" id="UP001363622"/>
    </source>
</evidence>
<dbReference type="InterPro" id="IPR006577">
    <property type="entry name" value="UAS"/>
</dbReference>
<dbReference type="SUPFAM" id="SSF46934">
    <property type="entry name" value="UBA-like"/>
    <property type="match status" value="1"/>
</dbReference>
<keyword evidence="4" id="KW-1185">Reference proteome</keyword>
<reference evidence="3 4" key="1">
    <citation type="submission" date="2024-04" db="EMBL/GenBank/DDBJ databases">
        <title>Phyllosticta paracitricarpa is synonymous to the EU quarantine fungus P. citricarpa based on phylogenomic analyses.</title>
        <authorList>
            <consortium name="Lawrence Berkeley National Laboratory"/>
            <person name="Van Ingen-Buijs V.A."/>
            <person name="Van Westerhoven A.C."/>
            <person name="Haridas S."/>
            <person name="Skiadas P."/>
            <person name="Martin F."/>
            <person name="Groenewald J.Z."/>
            <person name="Crous P.W."/>
            <person name="Seidl M.F."/>
        </authorList>
    </citation>
    <scope>NUCLEOTIDE SEQUENCE [LARGE SCALE GENOMIC DNA]</scope>
    <source>
        <strain evidence="3 4">CBS 123371</strain>
    </source>
</reference>
<dbReference type="CDD" id="cd01767">
    <property type="entry name" value="UBX"/>
    <property type="match status" value="1"/>
</dbReference>
<dbReference type="CDD" id="cd02958">
    <property type="entry name" value="UAS"/>
    <property type="match status" value="1"/>
</dbReference>
<dbReference type="InterPro" id="IPR036249">
    <property type="entry name" value="Thioredoxin-like_sf"/>
</dbReference>
<dbReference type="Pfam" id="PF13899">
    <property type="entry name" value="Thioredoxin_7"/>
    <property type="match status" value="1"/>
</dbReference>
<feature type="region of interest" description="Disordered" evidence="1">
    <location>
        <begin position="156"/>
        <end position="202"/>
    </location>
</feature>
<dbReference type="PANTHER" id="PTHR23322:SF6">
    <property type="entry name" value="UBX DOMAIN-CONTAINING PROTEIN 7"/>
    <property type="match status" value="1"/>
</dbReference>
<dbReference type="InterPro" id="IPR001012">
    <property type="entry name" value="UBX_dom"/>
</dbReference>
<dbReference type="Pfam" id="PF14555">
    <property type="entry name" value="UBA_4"/>
    <property type="match status" value="1"/>
</dbReference>
<feature type="compositionally biased region" description="Low complexity" evidence="1">
    <location>
        <begin position="190"/>
        <end position="202"/>
    </location>
</feature>
<dbReference type="PROSITE" id="PS50033">
    <property type="entry name" value="UBX"/>
    <property type="match status" value="1"/>
</dbReference>
<sequence>MDDNIANFTSITGADPQRATQYLHLTDGNLEQAIQLFFDSPNLDVGGPATQPATSASGQANEPIRIDSDDDDDLDEDEAIATESRPSVGLPGHNVEDDEAMARRLQEEMYGDGANDPSGGVRAPMARTTETLVGPGAGYDDEDGMHAAVMSQMGRRRGGATRPGIFNQRNTASVWDEGEGDPSARRRNLASSTGGASEASSKSNLLAELYRPPFEIMSPLGWDEARDEGKAEQKWLLVNVQDPAIFDCQVLNRDIWKNDQIKDTVKENFIFLQYNKDDNSGQSYINYYFHERDNQDAYPHIAIVDPRTGEQVKVCASGPPVPKPMEFLMQLHEFLDRYSLDANARNPVAQRKPEKKNKDVHRMTEDEMLEMALQNSLTNEGDAPRAEDPDELTKALEGKGKGRAEDVEMQDPATASNSDSVFAQISSNNPHAEPTTSDPKTTTRIQFRHSNGRDIRRFAVTDPVRRIYEWLKASPLKGFEGKEGAEFELSFMGKNLIDLLDQSIEEAGLKNGTVMVEYVEG</sequence>
<feature type="region of interest" description="Disordered" evidence="1">
    <location>
        <begin position="43"/>
        <end position="75"/>
    </location>
</feature>
<dbReference type="Gene3D" id="3.40.30.10">
    <property type="entry name" value="Glutaredoxin"/>
    <property type="match status" value="1"/>
</dbReference>
<comment type="caution">
    <text evidence="3">The sequence shown here is derived from an EMBL/GenBank/DDBJ whole genome shotgun (WGS) entry which is preliminary data.</text>
</comment>
<protein>
    <recommendedName>
        <fullName evidence="2">UBX domain-containing protein</fullName>
    </recommendedName>
</protein>
<dbReference type="InterPro" id="IPR050730">
    <property type="entry name" value="UBX_domain-protein"/>
</dbReference>
<accession>A0ABR1KUX6</accession>
<dbReference type="InterPro" id="IPR029071">
    <property type="entry name" value="Ubiquitin-like_domsf"/>
</dbReference>
<dbReference type="EMBL" id="JBBPHU010000002">
    <property type="protein sequence ID" value="KAK7521974.1"/>
    <property type="molecule type" value="Genomic_DNA"/>
</dbReference>
<evidence type="ECO:0000313" key="3">
    <source>
        <dbReference type="EMBL" id="KAK7521974.1"/>
    </source>
</evidence>
<feature type="compositionally biased region" description="Polar residues" evidence="1">
    <location>
        <begin position="51"/>
        <end position="60"/>
    </location>
</feature>
<organism evidence="3 4">
    <name type="scientific">Phyllosticta citriasiana</name>
    <dbReference type="NCBI Taxonomy" id="595635"/>
    <lineage>
        <taxon>Eukaryota</taxon>
        <taxon>Fungi</taxon>
        <taxon>Dikarya</taxon>
        <taxon>Ascomycota</taxon>
        <taxon>Pezizomycotina</taxon>
        <taxon>Dothideomycetes</taxon>
        <taxon>Dothideomycetes incertae sedis</taxon>
        <taxon>Botryosphaeriales</taxon>
        <taxon>Phyllostictaceae</taxon>
        <taxon>Phyllosticta</taxon>
    </lineage>
</organism>
<dbReference type="SMART" id="SM00166">
    <property type="entry name" value="UBX"/>
    <property type="match status" value="1"/>
</dbReference>
<gene>
    <name evidence="3" type="ORF">IWZ03DRAFT_106563</name>
</gene>
<dbReference type="Pfam" id="PF00789">
    <property type="entry name" value="UBX"/>
    <property type="match status" value="1"/>
</dbReference>
<dbReference type="SUPFAM" id="SSF54236">
    <property type="entry name" value="Ubiquitin-like"/>
    <property type="match status" value="1"/>
</dbReference>
<name>A0ABR1KUX6_9PEZI</name>
<dbReference type="Gene3D" id="1.10.8.10">
    <property type="entry name" value="DNA helicase RuvA subunit, C-terminal domain"/>
    <property type="match status" value="1"/>
</dbReference>
<dbReference type="Gene3D" id="3.10.20.90">
    <property type="entry name" value="Phosphatidylinositol 3-kinase Catalytic Subunit, Chain A, domain 1"/>
    <property type="match status" value="1"/>
</dbReference>
<dbReference type="PANTHER" id="PTHR23322">
    <property type="entry name" value="FAS-ASSOCIATED PROTEIN"/>
    <property type="match status" value="1"/>
</dbReference>